<evidence type="ECO:0000313" key="2">
    <source>
        <dbReference type="EMBL" id="KAL1193027.1"/>
    </source>
</evidence>
<dbReference type="EMBL" id="JBANAX010000800">
    <property type="protein sequence ID" value="KAL1193027.1"/>
    <property type="molecule type" value="Genomic_DNA"/>
</dbReference>
<feature type="compositionally biased region" description="Basic residues" evidence="1">
    <location>
        <begin position="149"/>
        <end position="165"/>
    </location>
</feature>
<sequence>MGNEPRFNGKWDFRRKEPGFDDTSSDDPDSNSTRDPIIQNPNPVLDSDQIDRGTNTVTTAQPAKTRKRKSKKDETKPEKAKQVRRRKPKAVPAEENKNKEETVTGMDGVGVFMETLLNDLTASRVKLMDWMKNELCGSSDQNVASQPPLKKRAVAAQRSVKRRTKKKEEEEKSKPDENGQEMNKPNENGQEMVQNGGDLDCNPGTLDRFLNSGQGDLSRNYFQQQVEGQQALVVQTEQTKMENLKNEAVKSQKSIVLAIQAPILSQRQKKIKEAKSNKNRSSMVEINGSETQKDLNFMTPYAPQLSSSSSMQSLPQLPSSLFPSSSQENNYLASNTNFQLRQPVAQIQDLTEYQTGVIEGQGFGYSLFHNNGYSNGYFSGFPAAFQPNLYADSYNFPAQVNPAASSQQRDNSYSFPEQVNPVASSQQRDNNSYNFPAQVNPATSSQQRDNNSYNFPAQVNPATSSQQRDNNNMVGDLKMASGAITFSGNRFPEADIGNGFNGLSNYRTSSGR</sequence>
<feature type="region of interest" description="Disordered" evidence="1">
    <location>
        <begin position="1"/>
        <end position="104"/>
    </location>
</feature>
<feature type="compositionally biased region" description="Basic and acidic residues" evidence="1">
    <location>
        <begin position="92"/>
        <end position="102"/>
    </location>
</feature>
<gene>
    <name evidence="2" type="ORF">V5N11_026077</name>
</gene>
<reference evidence="2 3" key="1">
    <citation type="submission" date="2024-04" db="EMBL/GenBank/DDBJ databases">
        <title>Genome assembly C_amara_ONT_v2.</title>
        <authorList>
            <person name="Yant L."/>
            <person name="Moore C."/>
            <person name="Slenker M."/>
        </authorList>
    </citation>
    <scope>NUCLEOTIDE SEQUENCE [LARGE SCALE GENOMIC DNA]</scope>
    <source>
        <tissue evidence="2">Leaf</tissue>
    </source>
</reference>
<keyword evidence="3" id="KW-1185">Reference proteome</keyword>
<feature type="region of interest" description="Disordered" evidence="1">
    <location>
        <begin position="137"/>
        <end position="212"/>
    </location>
</feature>
<feature type="compositionally biased region" description="Basic and acidic residues" evidence="1">
    <location>
        <begin position="7"/>
        <end position="19"/>
    </location>
</feature>
<protein>
    <submittedName>
        <fullName evidence="2">Uncharacterized protein</fullName>
    </submittedName>
</protein>
<comment type="caution">
    <text evidence="2">The sequence shown here is derived from an EMBL/GenBank/DDBJ whole genome shotgun (WGS) entry which is preliminary data.</text>
</comment>
<evidence type="ECO:0000256" key="1">
    <source>
        <dbReference type="SAM" id="MobiDB-lite"/>
    </source>
</evidence>
<name>A0ABD0ZEB2_CARAN</name>
<dbReference type="AlphaFoldDB" id="A0ABD0ZEB2"/>
<feature type="compositionally biased region" description="Basic and acidic residues" evidence="1">
    <location>
        <begin position="166"/>
        <end position="177"/>
    </location>
</feature>
<accession>A0ABD0ZEB2</accession>
<organism evidence="2 3">
    <name type="scientific">Cardamine amara subsp. amara</name>
    <dbReference type="NCBI Taxonomy" id="228776"/>
    <lineage>
        <taxon>Eukaryota</taxon>
        <taxon>Viridiplantae</taxon>
        <taxon>Streptophyta</taxon>
        <taxon>Embryophyta</taxon>
        <taxon>Tracheophyta</taxon>
        <taxon>Spermatophyta</taxon>
        <taxon>Magnoliopsida</taxon>
        <taxon>eudicotyledons</taxon>
        <taxon>Gunneridae</taxon>
        <taxon>Pentapetalae</taxon>
        <taxon>rosids</taxon>
        <taxon>malvids</taxon>
        <taxon>Brassicales</taxon>
        <taxon>Brassicaceae</taxon>
        <taxon>Cardamineae</taxon>
        <taxon>Cardamine</taxon>
    </lineage>
</organism>
<feature type="compositionally biased region" description="Polar residues" evidence="1">
    <location>
        <begin position="180"/>
        <end position="193"/>
    </location>
</feature>
<feature type="compositionally biased region" description="Basic and acidic residues" evidence="1">
    <location>
        <begin position="71"/>
        <end position="81"/>
    </location>
</feature>
<feature type="region of interest" description="Disordered" evidence="1">
    <location>
        <begin position="401"/>
        <end position="473"/>
    </location>
</feature>
<feature type="compositionally biased region" description="Polar residues" evidence="1">
    <location>
        <begin position="52"/>
        <end position="62"/>
    </location>
</feature>
<proteinExistence type="predicted"/>
<evidence type="ECO:0000313" key="3">
    <source>
        <dbReference type="Proteomes" id="UP001558713"/>
    </source>
</evidence>
<dbReference type="Proteomes" id="UP001558713">
    <property type="component" value="Unassembled WGS sequence"/>
</dbReference>